<dbReference type="InterPro" id="IPR005538">
    <property type="entry name" value="LrgA/CidA"/>
</dbReference>
<reference evidence="6 7" key="1">
    <citation type="submission" date="2017-07" db="EMBL/GenBank/DDBJ databases">
        <title>Isolation and whole genome analysis of endospore-forming bacteria from heroin.</title>
        <authorList>
            <person name="Kalinowski J."/>
            <person name="Ahrens B."/>
            <person name="Al-Dilaimi A."/>
            <person name="Winkler A."/>
            <person name="Wibberg D."/>
            <person name="Schleenbecker U."/>
            <person name="Ruckert C."/>
            <person name="Wolfel R."/>
            <person name="Grass G."/>
        </authorList>
    </citation>
    <scope>NUCLEOTIDE SEQUENCE [LARGE SCALE GENOMIC DNA]</scope>
    <source>
        <strain evidence="6 7">7539</strain>
    </source>
</reference>
<dbReference type="AlphaFoldDB" id="A0A268P3W6"/>
<keyword evidence="5" id="KW-0472">Membrane</keyword>
<evidence type="ECO:0000256" key="2">
    <source>
        <dbReference type="ARBA" id="ARBA00022475"/>
    </source>
</evidence>
<comment type="caution">
    <text evidence="6">The sequence shown here is derived from an EMBL/GenBank/DDBJ whole genome shotgun (WGS) entry which is preliminary data.</text>
</comment>
<dbReference type="NCBIfam" id="NF002460">
    <property type="entry name" value="PRK01658.1"/>
    <property type="match status" value="1"/>
</dbReference>
<evidence type="ECO:0000256" key="3">
    <source>
        <dbReference type="ARBA" id="ARBA00022692"/>
    </source>
</evidence>
<evidence type="ECO:0000313" key="6">
    <source>
        <dbReference type="EMBL" id="PAE89960.1"/>
    </source>
</evidence>
<dbReference type="Proteomes" id="UP000216207">
    <property type="component" value="Unassembled WGS sequence"/>
</dbReference>
<gene>
    <name evidence="6" type="ORF">CHH72_06605</name>
</gene>
<evidence type="ECO:0000256" key="4">
    <source>
        <dbReference type="ARBA" id="ARBA00022989"/>
    </source>
</evidence>
<dbReference type="EMBL" id="NPCC01000006">
    <property type="protein sequence ID" value="PAE89960.1"/>
    <property type="molecule type" value="Genomic_DNA"/>
</dbReference>
<dbReference type="GO" id="GO:0005886">
    <property type="term" value="C:plasma membrane"/>
    <property type="evidence" value="ECO:0007669"/>
    <property type="project" value="UniProtKB-SubCell"/>
</dbReference>
<sequence length="134" mass="14431">MKWLRFVLQIIGLFIFNHIGGWLAAVLHLPLSGSLVGMMLLFVLLVTGVVKSKWLEDGALALLAFLPLFFVPTTVGVVAEPALFSMQGLLLVGVTIVSTCAVMVVTGYVGQLLATKEEKGESARAEQSDHHLGR</sequence>
<evidence type="ECO:0000313" key="7">
    <source>
        <dbReference type="Proteomes" id="UP000216207"/>
    </source>
</evidence>
<name>A0A268P3W6_SHOCL</name>
<evidence type="ECO:0008006" key="8">
    <source>
        <dbReference type="Google" id="ProtNLM"/>
    </source>
</evidence>
<dbReference type="Pfam" id="PF03788">
    <property type="entry name" value="LrgA"/>
    <property type="match status" value="1"/>
</dbReference>
<dbReference type="PANTHER" id="PTHR33931:SF2">
    <property type="entry name" value="HOLIN-LIKE PROTEIN CIDA"/>
    <property type="match status" value="1"/>
</dbReference>
<dbReference type="RefSeq" id="WP_011247632.1">
    <property type="nucleotide sequence ID" value="NZ_BOQQ01000002.1"/>
</dbReference>
<accession>A0A268P3W6</accession>
<keyword evidence="2" id="KW-1003">Cell membrane</keyword>
<organism evidence="6 7">
    <name type="scientific">Shouchella clausii</name>
    <name type="common">Alkalihalobacillus clausii</name>
    <dbReference type="NCBI Taxonomy" id="79880"/>
    <lineage>
        <taxon>Bacteria</taxon>
        <taxon>Bacillati</taxon>
        <taxon>Bacillota</taxon>
        <taxon>Bacilli</taxon>
        <taxon>Bacillales</taxon>
        <taxon>Bacillaceae</taxon>
        <taxon>Shouchella</taxon>
    </lineage>
</organism>
<dbReference type="OMA" id="MSVMFIP"/>
<evidence type="ECO:0000256" key="5">
    <source>
        <dbReference type="ARBA" id="ARBA00023136"/>
    </source>
</evidence>
<proteinExistence type="predicted"/>
<evidence type="ECO:0000256" key="1">
    <source>
        <dbReference type="ARBA" id="ARBA00004651"/>
    </source>
</evidence>
<protein>
    <recommendedName>
        <fullName evidence="8">CidA/LrgA family protein</fullName>
    </recommendedName>
</protein>
<keyword evidence="3" id="KW-0812">Transmembrane</keyword>
<keyword evidence="4" id="KW-1133">Transmembrane helix</keyword>
<comment type="subcellular location">
    <subcellularLocation>
        <location evidence="1">Cell membrane</location>
        <topology evidence="1">Multi-pass membrane protein</topology>
    </subcellularLocation>
</comment>
<dbReference type="PANTHER" id="PTHR33931">
    <property type="entry name" value="HOLIN-LIKE PROTEIN CIDA-RELATED"/>
    <property type="match status" value="1"/>
</dbReference>